<feature type="region of interest" description="Disordered" evidence="1">
    <location>
        <begin position="489"/>
        <end position="548"/>
    </location>
</feature>
<proteinExistence type="predicted"/>
<feature type="compositionally biased region" description="Polar residues" evidence="1">
    <location>
        <begin position="66"/>
        <end position="83"/>
    </location>
</feature>
<dbReference type="Proteomes" id="UP000258309">
    <property type="component" value="Unassembled WGS sequence"/>
</dbReference>
<evidence type="ECO:0000313" key="3">
    <source>
        <dbReference type="Proteomes" id="UP000258309"/>
    </source>
</evidence>
<evidence type="ECO:0000313" key="2">
    <source>
        <dbReference type="EMBL" id="RFU35270.1"/>
    </source>
</evidence>
<keyword evidence="3" id="KW-1185">Reference proteome</keyword>
<reference evidence="2 3" key="1">
    <citation type="submission" date="2018-05" db="EMBL/GenBank/DDBJ databases">
        <title>Draft genome sequence of Scytalidium lignicola DSM 105466, a ubiquitous saprotrophic fungus.</title>
        <authorList>
            <person name="Buettner E."/>
            <person name="Gebauer A.M."/>
            <person name="Hofrichter M."/>
            <person name="Liers C."/>
            <person name="Kellner H."/>
        </authorList>
    </citation>
    <scope>NUCLEOTIDE SEQUENCE [LARGE SCALE GENOMIC DNA]</scope>
    <source>
        <strain evidence="2 3">DSM 105466</strain>
    </source>
</reference>
<evidence type="ECO:0000256" key="1">
    <source>
        <dbReference type="SAM" id="MobiDB-lite"/>
    </source>
</evidence>
<name>A0A3E2HPG8_SCYLI</name>
<dbReference type="EMBL" id="NCSJ02000010">
    <property type="protein sequence ID" value="RFU35270.1"/>
    <property type="molecule type" value="Genomic_DNA"/>
</dbReference>
<feature type="non-terminal residue" evidence="2">
    <location>
        <position position="1"/>
    </location>
</feature>
<feature type="region of interest" description="Disordered" evidence="1">
    <location>
        <begin position="294"/>
        <end position="317"/>
    </location>
</feature>
<organism evidence="2 3">
    <name type="scientific">Scytalidium lignicola</name>
    <name type="common">Hyphomycete</name>
    <dbReference type="NCBI Taxonomy" id="5539"/>
    <lineage>
        <taxon>Eukaryota</taxon>
        <taxon>Fungi</taxon>
        <taxon>Dikarya</taxon>
        <taxon>Ascomycota</taxon>
        <taxon>Pezizomycotina</taxon>
        <taxon>Leotiomycetes</taxon>
        <taxon>Leotiomycetes incertae sedis</taxon>
        <taxon>Scytalidium</taxon>
    </lineage>
</organism>
<dbReference type="OrthoDB" id="3543556at2759"/>
<sequence length="580" mass="65190">MSPYPTPPPTISPKSRANLAHDSHTYFGPADEQLSPDSYDPPDAKSSFDPSQSQTEPRSQRDRTNTDQTYNSYVTASQGLPHSTHTDPSHISYVTAPQSNYMPPPQGEAHSYFNPSNPPTPDPNAAANATLAAAYFNPTPASPLIPDKPYVPPPQGEAHSYFNPSNAPTPVNIAPIPNTPPPFAAAKPPRSPRSNRPPSRPITPVVHSVPTPYNGSRPRPRRGFFRRMWRKFTKRLRRILEWAIKHPIKATLIAFLPAFLIGGIVKIIKSLSKGLEAGLKDILMGLGWDYSQSGRGKGDGKGSGGKGGGGSGGLRDEYAVEDYNTTNRRRVTKEEEIRRDVYIERDGYWADERDAKDTYNQRRYQEDEYIKAGYLPRIGFFSDQYDTKRANIPKGGYHVDVYGATVENTPRGALYADEYDVKEAYNPRGGYQADNYNLQEGGYGFGGGYHVNEIAVERDYKVVDKRRDENDYGYLDYGYEEYRDTRWEDFNDDNTKNNDWINDFDDRNNYNYNNTRNDDNDNDKQKPKDIDNDGNGNGNGNDRDQEQQDWFGGVFNDFKGFGGTKAGSIDGLTKIILMFM</sequence>
<feature type="compositionally biased region" description="Basic and acidic residues" evidence="1">
    <location>
        <begin position="516"/>
        <end position="531"/>
    </location>
</feature>
<feature type="non-terminal residue" evidence="2">
    <location>
        <position position="580"/>
    </location>
</feature>
<accession>A0A3E2HPG8</accession>
<feature type="compositionally biased region" description="Low complexity" evidence="1">
    <location>
        <begin position="184"/>
        <end position="197"/>
    </location>
</feature>
<feature type="compositionally biased region" description="Polar residues" evidence="1">
    <location>
        <begin position="48"/>
        <end position="57"/>
    </location>
</feature>
<feature type="region of interest" description="Disordered" evidence="1">
    <location>
        <begin position="1"/>
        <end position="126"/>
    </location>
</feature>
<feature type="compositionally biased region" description="Pro residues" evidence="1">
    <location>
        <begin position="1"/>
        <end position="11"/>
    </location>
</feature>
<gene>
    <name evidence="2" type="ORF">B7463_g1074</name>
</gene>
<feature type="region of interest" description="Disordered" evidence="1">
    <location>
        <begin position="177"/>
        <end position="219"/>
    </location>
</feature>
<feature type="compositionally biased region" description="Gly residues" evidence="1">
    <location>
        <begin position="301"/>
        <end position="313"/>
    </location>
</feature>
<dbReference type="AlphaFoldDB" id="A0A3E2HPG8"/>
<protein>
    <submittedName>
        <fullName evidence="2">Uncharacterized protein</fullName>
    </submittedName>
</protein>
<comment type="caution">
    <text evidence="2">The sequence shown here is derived from an EMBL/GenBank/DDBJ whole genome shotgun (WGS) entry which is preliminary data.</text>
</comment>